<dbReference type="PROSITE" id="PS00107">
    <property type="entry name" value="PROTEIN_KINASE_ATP"/>
    <property type="match status" value="1"/>
</dbReference>
<sequence length="475" mass="51505">AGSRSHYFALPTGSRLYEFEIEGLLGHGGFGITYRATDTLLQETVAIKEFLPNELAVRISDATVRAKSQQEQPDFDAGLKSFLEEARMMARFRHPRIVHVRRFFELHGTGYIVLDYERGQTLSERLSDGPITDLEVRSILSGVLDGLEVIHARAILHRDLKPNNVMLREDGAPVIIDFGAARDFQGRHSRSITAIATAGYAPPEQYGVGGQQGPWSDLYALGAIAYRAVSGVPPVDSLRRLRKDPLVPAVVAGAGKYDEALLRTIDWMLKIDEADRPASVAQVREALRGGAIAEAGLEISRPVSDRAQVAVSSNDSLIQTSGTARPPSRRVAAIAISLVVLAGLATGSYAFYANYQAKPRATQQARAAIASIEQQQRQANGRSGNSEGKSLPENNAFCAVAPEAKGYVNVEDVARLKAEFDAKKADGAYAELSAEQRAILAEVFRAQQNGPFFAMKVLRTLNIIDGLSDFVKCAG</sequence>
<dbReference type="Gene3D" id="1.10.510.10">
    <property type="entry name" value="Transferase(Phosphotransferase) domain 1"/>
    <property type="match status" value="1"/>
</dbReference>
<dbReference type="PANTHER" id="PTHR43289">
    <property type="entry name" value="MITOGEN-ACTIVATED PROTEIN KINASE KINASE KINASE 20-RELATED"/>
    <property type="match status" value="1"/>
</dbReference>
<dbReference type="GO" id="GO:0004674">
    <property type="term" value="F:protein serine/threonine kinase activity"/>
    <property type="evidence" value="ECO:0007669"/>
    <property type="project" value="UniProtKB-KW"/>
</dbReference>
<dbReference type="CDD" id="cd14014">
    <property type="entry name" value="STKc_PknB_like"/>
    <property type="match status" value="1"/>
</dbReference>
<evidence type="ECO:0000256" key="3">
    <source>
        <dbReference type="ARBA" id="ARBA00022777"/>
    </source>
</evidence>
<evidence type="ECO:0000256" key="2">
    <source>
        <dbReference type="ARBA" id="ARBA00022741"/>
    </source>
</evidence>
<evidence type="ECO:0000256" key="1">
    <source>
        <dbReference type="ARBA" id="ARBA00022679"/>
    </source>
</evidence>
<keyword evidence="7" id="KW-0472">Membrane</keyword>
<feature type="transmembrane region" description="Helical" evidence="7">
    <location>
        <begin position="331"/>
        <end position="352"/>
    </location>
</feature>
<dbReference type="Pfam" id="PF00069">
    <property type="entry name" value="Pkinase"/>
    <property type="match status" value="1"/>
</dbReference>
<keyword evidence="10" id="KW-1185">Reference proteome</keyword>
<evidence type="ECO:0000313" key="10">
    <source>
        <dbReference type="Proteomes" id="UP000480266"/>
    </source>
</evidence>
<protein>
    <submittedName>
        <fullName evidence="9">Serine/threonine protein kinase</fullName>
    </submittedName>
</protein>
<dbReference type="GO" id="GO:0005524">
    <property type="term" value="F:ATP binding"/>
    <property type="evidence" value="ECO:0007669"/>
    <property type="project" value="UniProtKB-UniRule"/>
</dbReference>
<dbReference type="InterPro" id="IPR017441">
    <property type="entry name" value="Protein_kinase_ATP_BS"/>
</dbReference>
<dbReference type="InterPro" id="IPR000719">
    <property type="entry name" value="Prot_kinase_dom"/>
</dbReference>
<keyword evidence="1" id="KW-0808">Transferase</keyword>
<feature type="non-terminal residue" evidence="9">
    <location>
        <position position="475"/>
    </location>
</feature>
<dbReference type="Proteomes" id="UP000480266">
    <property type="component" value="Unassembled WGS sequence"/>
</dbReference>
<keyword evidence="7" id="KW-1133">Transmembrane helix</keyword>
<evidence type="ECO:0000313" key="9">
    <source>
        <dbReference type="EMBL" id="NGX98907.1"/>
    </source>
</evidence>
<name>A0A7C9VIQ7_9BRAD</name>
<comment type="caution">
    <text evidence="9">The sequence shown here is derived from an EMBL/GenBank/DDBJ whole genome shotgun (WGS) entry which is preliminary data.</text>
</comment>
<dbReference type="Gene3D" id="3.30.200.20">
    <property type="entry name" value="Phosphorylase Kinase, domain 1"/>
    <property type="match status" value="1"/>
</dbReference>
<proteinExistence type="predicted"/>
<evidence type="ECO:0000256" key="5">
    <source>
        <dbReference type="PROSITE-ProRule" id="PRU10141"/>
    </source>
</evidence>
<evidence type="ECO:0000256" key="4">
    <source>
        <dbReference type="ARBA" id="ARBA00022840"/>
    </source>
</evidence>
<gene>
    <name evidence="9" type="ORF">G4V63_27995</name>
</gene>
<keyword evidence="9" id="KW-0723">Serine/threonine-protein kinase</keyword>
<feature type="region of interest" description="Disordered" evidence="6">
    <location>
        <begin position="367"/>
        <end position="390"/>
    </location>
</feature>
<dbReference type="SMART" id="SM00220">
    <property type="entry name" value="S_TKc"/>
    <property type="match status" value="1"/>
</dbReference>
<evidence type="ECO:0000256" key="7">
    <source>
        <dbReference type="SAM" id="Phobius"/>
    </source>
</evidence>
<dbReference type="AlphaFoldDB" id="A0A7C9VIQ7"/>
<dbReference type="PANTHER" id="PTHR43289:SF34">
    <property type="entry name" value="SERINE_THREONINE-PROTEIN KINASE YBDM-RELATED"/>
    <property type="match status" value="1"/>
</dbReference>
<feature type="non-terminal residue" evidence="9">
    <location>
        <position position="1"/>
    </location>
</feature>
<dbReference type="PROSITE" id="PS50011">
    <property type="entry name" value="PROTEIN_KINASE_DOM"/>
    <property type="match status" value="1"/>
</dbReference>
<dbReference type="SUPFAM" id="SSF56112">
    <property type="entry name" value="Protein kinase-like (PK-like)"/>
    <property type="match status" value="1"/>
</dbReference>
<keyword evidence="7" id="KW-0812">Transmembrane</keyword>
<dbReference type="EMBL" id="JAAMRR010001426">
    <property type="protein sequence ID" value="NGX98907.1"/>
    <property type="molecule type" value="Genomic_DNA"/>
</dbReference>
<evidence type="ECO:0000256" key="6">
    <source>
        <dbReference type="SAM" id="MobiDB-lite"/>
    </source>
</evidence>
<evidence type="ECO:0000259" key="8">
    <source>
        <dbReference type="PROSITE" id="PS50011"/>
    </source>
</evidence>
<keyword evidence="3 9" id="KW-0418">Kinase</keyword>
<keyword evidence="4 5" id="KW-0067">ATP-binding</keyword>
<feature type="binding site" evidence="5">
    <location>
        <position position="48"/>
    </location>
    <ligand>
        <name>ATP</name>
        <dbReference type="ChEBI" id="CHEBI:30616"/>
    </ligand>
</feature>
<accession>A0A7C9VIQ7</accession>
<dbReference type="PROSITE" id="PS00108">
    <property type="entry name" value="PROTEIN_KINASE_ST"/>
    <property type="match status" value="1"/>
</dbReference>
<dbReference type="InterPro" id="IPR008271">
    <property type="entry name" value="Ser/Thr_kinase_AS"/>
</dbReference>
<keyword evidence="2 5" id="KW-0547">Nucleotide-binding</keyword>
<organism evidence="9 10">
    <name type="scientific">Candidatus Afipia apatlaquensis</name>
    <dbReference type="NCBI Taxonomy" id="2712852"/>
    <lineage>
        <taxon>Bacteria</taxon>
        <taxon>Pseudomonadati</taxon>
        <taxon>Pseudomonadota</taxon>
        <taxon>Alphaproteobacteria</taxon>
        <taxon>Hyphomicrobiales</taxon>
        <taxon>Nitrobacteraceae</taxon>
        <taxon>Afipia</taxon>
    </lineage>
</organism>
<dbReference type="InterPro" id="IPR011009">
    <property type="entry name" value="Kinase-like_dom_sf"/>
</dbReference>
<feature type="domain" description="Protein kinase" evidence="8">
    <location>
        <begin position="19"/>
        <end position="288"/>
    </location>
</feature>
<feature type="compositionally biased region" description="Polar residues" evidence="6">
    <location>
        <begin position="372"/>
        <end position="388"/>
    </location>
</feature>
<reference evidence="9" key="1">
    <citation type="submission" date="2020-02" db="EMBL/GenBank/DDBJ databases">
        <title>Draft genome sequence of Candidatus Afipia apatlaquensis IBT-C3, a potential strain for decolorization of textile dyes.</title>
        <authorList>
            <person name="Sanchez-Reyes A."/>
            <person name="Breton-Deval L."/>
            <person name="Mangelson H."/>
            <person name="Sanchez-Flores A."/>
        </authorList>
    </citation>
    <scope>NUCLEOTIDE SEQUENCE [LARGE SCALE GENOMIC DNA]</scope>
    <source>
        <strain evidence="9">IBT-C3</strain>
    </source>
</reference>